<dbReference type="Gene3D" id="1.10.630.10">
    <property type="entry name" value="Cytochrome P450"/>
    <property type="match status" value="1"/>
</dbReference>
<keyword evidence="1" id="KW-0812">Transmembrane</keyword>
<name>A0A250XGH1_9CHLO</name>
<dbReference type="PANTHER" id="PTHR24301">
    <property type="entry name" value="THROMBOXANE-A SYNTHASE"/>
    <property type="match status" value="1"/>
</dbReference>
<dbReference type="OrthoDB" id="1372046at2759"/>
<keyword evidence="3" id="KW-1185">Reference proteome</keyword>
<dbReference type="EMBL" id="BEGY01000076">
    <property type="protein sequence ID" value="GAX82167.1"/>
    <property type="molecule type" value="Genomic_DNA"/>
</dbReference>
<keyword evidence="1" id="KW-1133">Transmembrane helix</keyword>
<organism evidence="2 3">
    <name type="scientific">Chlamydomonas eustigma</name>
    <dbReference type="NCBI Taxonomy" id="1157962"/>
    <lineage>
        <taxon>Eukaryota</taxon>
        <taxon>Viridiplantae</taxon>
        <taxon>Chlorophyta</taxon>
        <taxon>core chlorophytes</taxon>
        <taxon>Chlorophyceae</taxon>
        <taxon>CS clade</taxon>
        <taxon>Chlamydomonadales</taxon>
        <taxon>Chlamydomonadaceae</taxon>
        <taxon>Chlamydomonas</taxon>
    </lineage>
</organism>
<dbReference type="SUPFAM" id="SSF48264">
    <property type="entry name" value="Cytochrome P450"/>
    <property type="match status" value="1"/>
</dbReference>
<proteinExistence type="predicted"/>
<dbReference type="STRING" id="1157962.A0A250XGH1"/>
<dbReference type="PANTHER" id="PTHR24301:SF2">
    <property type="entry name" value="THROMBOXANE-A SYNTHASE"/>
    <property type="match status" value="1"/>
</dbReference>
<dbReference type="InterPro" id="IPR001128">
    <property type="entry name" value="Cyt_P450"/>
</dbReference>
<reference evidence="2 3" key="1">
    <citation type="submission" date="2017-08" db="EMBL/GenBank/DDBJ databases">
        <title>Acidophilic green algal genome provides insights into adaptation to an acidic environment.</title>
        <authorList>
            <person name="Hirooka S."/>
            <person name="Hirose Y."/>
            <person name="Kanesaki Y."/>
            <person name="Higuchi S."/>
            <person name="Fujiwara T."/>
            <person name="Onuma R."/>
            <person name="Era A."/>
            <person name="Ohbayashi R."/>
            <person name="Uzuka A."/>
            <person name="Nozaki H."/>
            <person name="Yoshikawa H."/>
            <person name="Miyagishima S.Y."/>
        </authorList>
    </citation>
    <scope>NUCLEOTIDE SEQUENCE [LARGE SCALE GENOMIC DNA]</scope>
    <source>
        <strain evidence="2 3">NIES-2499</strain>
    </source>
</reference>
<dbReference type="Proteomes" id="UP000232323">
    <property type="component" value="Unassembled WGS sequence"/>
</dbReference>
<comment type="caution">
    <text evidence="2">The sequence shown here is derived from an EMBL/GenBank/DDBJ whole genome shotgun (WGS) entry which is preliminary data.</text>
</comment>
<dbReference type="GO" id="GO:0005506">
    <property type="term" value="F:iron ion binding"/>
    <property type="evidence" value="ECO:0007669"/>
    <property type="project" value="InterPro"/>
</dbReference>
<sequence length="383" mass="43495">MDTSRSFIDVPISEVGVLHFLLITTLAILLWFAALPWFRLRYEHVPGYWGWPLIGNLLEIKATHWHGLHQLGLKKFGTVFKLWHGTEPHIVTASTEVNKQVLSKCPIVFEFPSPMWGDDRRMLTDSLAFVRDMSHHKRLRSIWAPAFQPAQLARHYAVMVQQAQKLADSLEEVADTGRAVDIWRLFCKMSIAVVGTTAFGVDVDFGMEDLPIHSSSSNSNSSRASPPGLRVLHAFQKILQYTRPSQTGMWMPLYLMTHPVLRGIIRILANWFPDSTMRGLRYSQSEIREVIKGLIHEERQRMQIGQGGLDVSPGIDTGSFLHHLLNHENRAEEGPPMTDMELIGNIYAYLGGGEGYPHIRDFYHIRDRVSISAGYDDRSGDEV</sequence>
<dbReference type="AlphaFoldDB" id="A0A250XGH1"/>
<evidence type="ECO:0000256" key="1">
    <source>
        <dbReference type="SAM" id="Phobius"/>
    </source>
</evidence>
<dbReference type="GO" id="GO:0020037">
    <property type="term" value="F:heme binding"/>
    <property type="evidence" value="ECO:0007669"/>
    <property type="project" value="InterPro"/>
</dbReference>
<feature type="transmembrane region" description="Helical" evidence="1">
    <location>
        <begin position="20"/>
        <end position="38"/>
    </location>
</feature>
<dbReference type="GO" id="GO:0004497">
    <property type="term" value="F:monooxygenase activity"/>
    <property type="evidence" value="ECO:0007669"/>
    <property type="project" value="InterPro"/>
</dbReference>
<evidence type="ECO:0008006" key="4">
    <source>
        <dbReference type="Google" id="ProtNLM"/>
    </source>
</evidence>
<keyword evidence="1" id="KW-0472">Membrane</keyword>
<accession>A0A250XGH1</accession>
<dbReference type="GO" id="GO:0016705">
    <property type="term" value="F:oxidoreductase activity, acting on paired donors, with incorporation or reduction of molecular oxygen"/>
    <property type="evidence" value="ECO:0007669"/>
    <property type="project" value="InterPro"/>
</dbReference>
<dbReference type="InterPro" id="IPR036396">
    <property type="entry name" value="Cyt_P450_sf"/>
</dbReference>
<evidence type="ECO:0000313" key="3">
    <source>
        <dbReference type="Proteomes" id="UP000232323"/>
    </source>
</evidence>
<gene>
    <name evidence="2" type="ORF">CEUSTIGMA_g9595.t1</name>
</gene>
<dbReference type="Pfam" id="PF00067">
    <property type="entry name" value="p450"/>
    <property type="match status" value="1"/>
</dbReference>
<evidence type="ECO:0000313" key="2">
    <source>
        <dbReference type="EMBL" id="GAX82167.1"/>
    </source>
</evidence>
<protein>
    <recommendedName>
        <fullName evidence="4">Cytochrome P450</fullName>
    </recommendedName>
</protein>